<dbReference type="PANTHER" id="PTHR33178">
    <property type="match status" value="1"/>
</dbReference>
<keyword evidence="4" id="KW-1185">Reference proteome</keyword>
<dbReference type="Pfam" id="PF07876">
    <property type="entry name" value="Dabb"/>
    <property type="match status" value="1"/>
</dbReference>
<accession>A0A0D0XA54</accession>
<comment type="caution">
    <text evidence="3">The sequence shown here is derived from an EMBL/GenBank/DDBJ whole genome shotgun (WGS) entry which is preliminary data.</text>
</comment>
<proteinExistence type="predicted"/>
<organism evidence="3 4">
    <name type="scientific">Micromonospora haikouensis</name>
    <dbReference type="NCBI Taxonomy" id="686309"/>
    <lineage>
        <taxon>Bacteria</taxon>
        <taxon>Bacillati</taxon>
        <taxon>Actinomycetota</taxon>
        <taxon>Actinomycetes</taxon>
        <taxon>Micromonosporales</taxon>
        <taxon>Micromonosporaceae</taxon>
        <taxon>Micromonospora</taxon>
    </lineage>
</organism>
<reference evidence="3 4" key="1">
    <citation type="submission" date="2015-01" db="EMBL/GenBank/DDBJ databases">
        <title>Sequencing and annotation of Micromonospora carbonacea strain JXNU-1 genome.</title>
        <authorList>
            <person name="Long Z."/>
            <person name="Huang Y."/>
            <person name="Jiang Y."/>
        </authorList>
    </citation>
    <scope>NUCLEOTIDE SEQUENCE [LARGE SCALE GENOMIC DNA]</scope>
    <source>
        <strain evidence="3 4">JXNU-1</strain>
    </source>
</reference>
<sequence>MITHMLVFRFRDDLPPGAAESVLAELETFPSRYPAMRNWRSGANVSTRDDTMSHGFVVEFPTEQDLLDYLHSDSHERFVRERWRPVVERQAIVSFPTAGDHQHTERGSR</sequence>
<evidence type="ECO:0000259" key="2">
    <source>
        <dbReference type="PROSITE" id="PS51502"/>
    </source>
</evidence>
<dbReference type="SMART" id="SM00886">
    <property type="entry name" value="Dabb"/>
    <property type="match status" value="1"/>
</dbReference>
<dbReference type="EMBL" id="JXSX01000001">
    <property type="protein sequence ID" value="KIR66295.1"/>
    <property type="molecule type" value="Genomic_DNA"/>
</dbReference>
<dbReference type="AlphaFoldDB" id="A0A0D0XA54"/>
<dbReference type="Gene3D" id="3.30.70.100">
    <property type="match status" value="1"/>
</dbReference>
<name>A0A0D0XA54_9ACTN</name>
<dbReference type="PATRIC" id="fig|47853.6.peg.3000"/>
<dbReference type="InterPro" id="IPR011008">
    <property type="entry name" value="Dimeric_a/b-barrel"/>
</dbReference>
<dbReference type="SUPFAM" id="SSF54909">
    <property type="entry name" value="Dimeric alpha+beta barrel"/>
    <property type="match status" value="1"/>
</dbReference>
<dbReference type="PROSITE" id="PS51502">
    <property type="entry name" value="S_R_A_B_BARREL"/>
    <property type="match status" value="1"/>
</dbReference>
<dbReference type="InterPro" id="IPR044662">
    <property type="entry name" value="HS1/DABB1-like"/>
</dbReference>
<feature type="domain" description="Stress-response A/B barrel" evidence="2">
    <location>
        <begin position="2"/>
        <end position="95"/>
    </location>
</feature>
<dbReference type="Proteomes" id="UP000032254">
    <property type="component" value="Unassembled WGS sequence"/>
</dbReference>
<dbReference type="PANTHER" id="PTHR33178:SF10">
    <property type="entry name" value="STRESS-RESPONSE A_B BARREL DOMAIN-CONTAINING PROTEIN"/>
    <property type="match status" value="1"/>
</dbReference>
<protein>
    <recommendedName>
        <fullName evidence="2">Stress-response A/B barrel domain-containing protein</fullName>
    </recommendedName>
</protein>
<evidence type="ECO:0000256" key="1">
    <source>
        <dbReference type="ARBA" id="ARBA00011738"/>
    </source>
</evidence>
<evidence type="ECO:0000313" key="3">
    <source>
        <dbReference type="EMBL" id="KIR66295.1"/>
    </source>
</evidence>
<comment type="subunit">
    <text evidence="1">Homodimer.</text>
</comment>
<dbReference type="InterPro" id="IPR013097">
    <property type="entry name" value="Dabb"/>
</dbReference>
<evidence type="ECO:0000313" key="4">
    <source>
        <dbReference type="Proteomes" id="UP000032254"/>
    </source>
</evidence>
<gene>
    <name evidence="3" type="ORF">TK50_14210</name>
</gene>